<accession>A0A8T2VBG9</accession>
<evidence type="ECO:0000313" key="3">
    <source>
        <dbReference type="EMBL" id="KAH7445811.1"/>
    </source>
</evidence>
<dbReference type="EMBL" id="CM035406">
    <property type="protein sequence ID" value="KAH7445811.1"/>
    <property type="molecule type" value="Genomic_DNA"/>
</dbReference>
<feature type="region of interest" description="Disordered" evidence="1">
    <location>
        <begin position="90"/>
        <end position="115"/>
    </location>
</feature>
<dbReference type="OrthoDB" id="10548101at2759"/>
<feature type="compositionally biased region" description="Basic residues" evidence="1">
    <location>
        <begin position="97"/>
        <end position="115"/>
    </location>
</feature>
<dbReference type="Proteomes" id="UP000825935">
    <property type="component" value="Chromosome 1"/>
</dbReference>
<comment type="caution">
    <text evidence="3">The sequence shown here is derived from an EMBL/GenBank/DDBJ whole genome shotgun (WGS) entry which is preliminary data.</text>
</comment>
<organism evidence="3 4">
    <name type="scientific">Ceratopteris richardii</name>
    <name type="common">Triangle waterfern</name>
    <dbReference type="NCBI Taxonomy" id="49495"/>
    <lineage>
        <taxon>Eukaryota</taxon>
        <taxon>Viridiplantae</taxon>
        <taxon>Streptophyta</taxon>
        <taxon>Embryophyta</taxon>
        <taxon>Tracheophyta</taxon>
        <taxon>Polypodiopsida</taxon>
        <taxon>Polypodiidae</taxon>
        <taxon>Polypodiales</taxon>
        <taxon>Pteridineae</taxon>
        <taxon>Pteridaceae</taxon>
        <taxon>Parkerioideae</taxon>
        <taxon>Ceratopteris</taxon>
    </lineage>
</organism>
<evidence type="ECO:0000256" key="2">
    <source>
        <dbReference type="SAM" id="SignalP"/>
    </source>
</evidence>
<protein>
    <submittedName>
        <fullName evidence="3">Uncharacterized protein</fullName>
    </submittedName>
</protein>
<name>A0A8T2VBG9_CERRI</name>
<dbReference type="AlphaFoldDB" id="A0A8T2VBG9"/>
<keyword evidence="2" id="KW-0732">Signal</keyword>
<evidence type="ECO:0000313" key="4">
    <source>
        <dbReference type="Proteomes" id="UP000825935"/>
    </source>
</evidence>
<feature type="chain" id="PRO_5035950127" evidence="2">
    <location>
        <begin position="26"/>
        <end position="115"/>
    </location>
</feature>
<gene>
    <name evidence="3" type="ORF">KP509_01G025100</name>
</gene>
<evidence type="ECO:0000256" key="1">
    <source>
        <dbReference type="SAM" id="MobiDB-lite"/>
    </source>
</evidence>
<proteinExistence type="predicted"/>
<keyword evidence="4" id="KW-1185">Reference proteome</keyword>
<feature type="signal peptide" evidence="2">
    <location>
        <begin position="1"/>
        <end position="25"/>
    </location>
</feature>
<sequence length="115" mass="13526">MRLYALPILLLFFLHLALLIYPCRSTECGDTMCRKISHAKVTSTSKHISAHRRDRLSKLDVKVYVKRLIQLNFDEYGDFEAPPGLAEANHGPIVFSHPRRRRRRHPRKHFPHFNP</sequence>
<reference evidence="3" key="1">
    <citation type="submission" date="2021-08" db="EMBL/GenBank/DDBJ databases">
        <title>WGS assembly of Ceratopteris richardii.</title>
        <authorList>
            <person name="Marchant D.B."/>
            <person name="Chen G."/>
            <person name="Jenkins J."/>
            <person name="Shu S."/>
            <person name="Leebens-Mack J."/>
            <person name="Grimwood J."/>
            <person name="Schmutz J."/>
            <person name="Soltis P."/>
            <person name="Soltis D."/>
            <person name="Chen Z.-H."/>
        </authorList>
    </citation>
    <scope>NUCLEOTIDE SEQUENCE</scope>
    <source>
        <strain evidence="3">Whitten #5841</strain>
        <tissue evidence="3">Leaf</tissue>
    </source>
</reference>